<dbReference type="EnsemblFungi" id="FOXG_07341T0">
    <property type="protein sequence ID" value="FOXG_07341P0"/>
    <property type="gene ID" value="FOXG_07341"/>
</dbReference>
<proteinExistence type="predicted"/>
<reference evidence="2" key="2">
    <citation type="submission" date="2025-05" db="UniProtKB">
        <authorList>
            <consortium name="EnsemblFungi"/>
        </authorList>
    </citation>
    <scope>IDENTIFICATION</scope>
    <source>
        <strain evidence="2">4287 / CBS 123668 / FGSC 9935 / NRRL 34936</strain>
    </source>
</reference>
<reference evidence="3" key="1">
    <citation type="journal article" date="2012" name="Mol. Plant Microbe Interact.">
        <title>A highly conserved effector in Fusarium oxysporum is required for full virulence on Arabidopsis.</title>
        <authorList>
            <person name="Thatcher L.F."/>
            <person name="Gardiner D.M."/>
            <person name="Kazan K."/>
            <person name="Manners J."/>
        </authorList>
    </citation>
    <scope>NUCLEOTIDE SEQUENCE [LARGE SCALE GENOMIC DNA]</scope>
    <source>
        <strain evidence="3">Fo5176</strain>
    </source>
</reference>
<dbReference type="EnsemblFungi" id="FOXG_06779T0">
    <property type="protein sequence ID" value="FOXG_06779P0"/>
    <property type="gene ID" value="FOXG_06779"/>
</dbReference>
<name>A0A0C4BL26_FUSOF</name>
<evidence type="ECO:0000313" key="3">
    <source>
        <dbReference type="Proteomes" id="UP000002489"/>
    </source>
</evidence>
<dbReference type="EnsemblFungi" id="FOXG_16366T0">
    <property type="protein sequence ID" value="FOXG_16366P0"/>
    <property type="gene ID" value="FOXG_16366"/>
</dbReference>
<dbReference type="EnsemblFungi" id="FOXG_06481T0">
    <property type="protein sequence ID" value="FOXG_06481P0"/>
    <property type="gene ID" value="FOXG_06481"/>
</dbReference>
<protein>
    <recommendedName>
        <fullName evidence="1">DUF7053 domain-containing protein</fullName>
    </recommendedName>
</protein>
<evidence type="ECO:0000259" key="1">
    <source>
        <dbReference type="Pfam" id="PF23155"/>
    </source>
</evidence>
<dbReference type="InterPro" id="IPR055481">
    <property type="entry name" value="DUF7053"/>
</dbReference>
<organism evidence="2 3">
    <name type="scientific">Fusarium oxysporum (strain Fo5176)</name>
    <name type="common">Fusarium vascular wilt</name>
    <dbReference type="NCBI Taxonomy" id="660025"/>
    <lineage>
        <taxon>Eukaryota</taxon>
        <taxon>Fungi</taxon>
        <taxon>Dikarya</taxon>
        <taxon>Ascomycota</taxon>
        <taxon>Pezizomycotina</taxon>
        <taxon>Sordariomycetes</taxon>
        <taxon>Hypocreomycetidae</taxon>
        <taxon>Hypocreales</taxon>
        <taxon>Nectriaceae</taxon>
        <taxon>Fusarium</taxon>
        <taxon>Fusarium oxysporum species complex</taxon>
    </lineage>
</organism>
<dbReference type="STRING" id="426428.A0A0C4BL26"/>
<dbReference type="Pfam" id="PF23155">
    <property type="entry name" value="DUF7053"/>
    <property type="match status" value="1"/>
</dbReference>
<evidence type="ECO:0000313" key="2">
    <source>
        <dbReference type="EnsemblFungi" id="FOXG_16366P0"/>
    </source>
</evidence>
<dbReference type="AlphaFoldDB" id="A0A0C4BL26"/>
<accession>A0A0C4BL26</accession>
<feature type="domain" description="DUF7053" evidence="1">
    <location>
        <begin position="72"/>
        <end position="248"/>
    </location>
</feature>
<dbReference type="Proteomes" id="UP000002489">
    <property type="component" value="Unassembled WGS sequence"/>
</dbReference>
<sequence length="258" mass="28764">MSSSRLTSSSLRLKGQEIRKTPHISQPALILLIITHCGKSKLVIAAADILRLTGITNHRTTRIIKPSPLMRAQHHFSVTVPLPGNLPPQFLIGWLQKYTTTLKHNFSVLSFVEISTLPASIADDPFIGPWDATVRTYHIDELYTLIPGLTVRMQWSAVYKCVPGGIRLRVSAPNGNVIRSQWIVRPCWDGSTLTSPGSGSTSSSTVVEDMWELYDEGYLEGNRLIMPFSSRYIDMVHDIQSKDMVEAALLDFITGKFT</sequence>